<accession>A0AAD3DRB2</accession>
<evidence type="ECO:0000313" key="3">
    <source>
        <dbReference type="Proteomes" id="UP001054857"/>
    </source>
</evidence>
<protein>
    <submittedName>
        <fullName evidence="2">Uncharacterized protein</fullName>
    </submittedName>
</protein>
<sequence length="157" mass="15786">LVLVVEAAALLRGGVRQVVRQLRHAAGWGGDSGDSGDGGGDGMGSETEAAFDAVAAYVAGRGPLSEVQRHDPRVVLGALEAMDTEVLEQLDVPDVAATRRAVSLLARELRQVQQRGQQQRGGSDGAAAGGGDDDNDGMEGGKCGLAPEAAAGVVASG</sequence>
<gene>
    <name evidence="2" type="ORF">Agub_g8012</name>
</gene>
<keyword evidence="3" id="KW-1185">Reference proteome</keyword>
<feature type="compositionally biased region" description="Low complexity" evidence="1">
    <location>
        <begin position="112"/>
        <end position="121"/>
    </location>
</feature>
<name>A0AAD3DRB2_9CHLO</name>
<feature type="compositionally biased region" description="Gly residues" evidence="1">
    <location>
        <begin position="27"/>
        <end position="43"/>
    </location>
</feature>
<evidence type="ECO:0000256" key="1">
    <source>
        <dbReference type="SAM" id="MobiDB-lite"/>
    </source>
</evidence>
<dbReference type="AlphaFoldDB" id="A0AAD3DRB2"/>
<feature type="region of interest" description="Disordered" evidence="1">
    <location>
        <begin position="112"/>
        <end position="157"/>
    </location>
</feature>
<proteinExistence type="predicted"/>
<feature type="non-terminal residue" evidence="2">
    <location>
        <position position="1"/>
    </location>
</feature>
<comment type="caution">
    <text evidence="2">The sequence shown here is derived from an EMBL/GenBank/DDBJ whole genome shotgun (WGS) entry which is preliminary data.</text>
</comment>
<reference evidence="2 3" key="1">
    <citation type="journal article" date="2021" name="Sci. Rep.">
        <title>Genome sequencing of the multicellular alga Astrephomene provides insights into convergent evolution of germ-soma differentiation.</title>
        <authorList>
            <person name="Yamashita S."/>
            <person name="Yamamoto K."/>
            <person name="Matsuzaki R."/>
            <person name="Suzuki S."/>
            <person name="Yamaguchi H."/>
            <person name="Hirooka S."/>
            <person name="Minakuchi Y."/>
            <person name="Miyagishima S."/>
            <person name="Kawachi M."/>
            <person name="Toyoda A."/>
            <person name="Nozaki H."/>
        </authorList>
    </citation>
    <scope>NUCLEOTIDE SEQUENCE [LARGE SCALE GENOMIC DNA]</scope>
    <source>
        <strain evidence="2 3">NIES-4017</strain>
    </source>
</reference>
<evidence type="ECO:0000313" key="2">
    <source>
        <dbReference type="EMBL" id="GFR46438.1"/>
    </source>
</evidence>
<dbReference type="Proteomes" id="UP001054857">
    <property type="component" value="Unassembled WGS sequence"/>
</dbReference>
<organism evidence="2 3">
    <name type="scientific">Astrephomene gubernaculifera</name>
    <dbReference type="NCBI Taxonomy" id="47775"/>
    <lineage>
        <taxon>Eukaryota</taxon>
        <taxon>Viridiplantae</taxon>
        <taxon>Chlorophyta</taxon>
        <taxon>core chlorophytes</taxon>
        <taxon>Chlorophyceae</taxon>
        <taxon>CS clade</taxon>
        <taxon>Chlamydomonadales</taxon>
        <taxon>Astrephomenaceae</taxon>
        <taxon>Astrephomene</taxon>
    </lineage>
</organism>
<dbReference type="EMBL" id="BMAR01000014">
    <property type="protein sequence ID" value="GFR46438.1"/>
    <property type="molecule type" value="Genomic_DNA"/>
</dbReference>
<feature type="non-terminal residue" evidence="2">
    <location>
        <position position="157"/>
    </location>
</feature>
<feature type="region of interest" description="Disordered" evidence="1">
    <location>
        <begin position="27"/>
        <end position="46"/>
    </location>
</feature>